<dbReference type="EMBL" id="JAUHHV010000002">
    <property type="protein sequence ID" value="KAK1433172.1"/>
    <property type="molecule type" value="Genomic_DNA"/>
</dbReference>
<organism evidence="1 2">
    <name type="scientific">Tagetes erecta</name>
    <name type="common">African marigold</name>
    <dbReference type="NCBI Taxonomy" id="13708"/>
    <lineage>
        <taxon>Eukaryota</taxon>
        <taxon>Viridiplantae</taxon>
        <taxon>Streptophyta</taxon>
        <taxon>Embryophyta</taxon>
        <taxon>Tracheophyta</taxon>
        <taxon>Spermatophyta</taxon>
        <taxon>Magnoliopsida</taxon>
        <taxon>eudicotyledons</taxon>
        <taxon>Gunneridae</taxon>
        <taxon>Pentapetalae</taxon>
        <taxon>asterids</taxon>
        <taxon>campanulids</taxon>
        <taxon>Asterales</taxon>
        <taxon>Asteraceae</taxon>
        <taxon>Asteroideae</taxon>
        <taxon>Heliantheae alliance</taxon>
        <taxon>Tageteae</taxon>
        <taxon>Tagetes</taxon>
    </lineage>
</organism>
<protein>
    <submittedName>
        <fullName evidence="1">Uncharacterized protein</fullName>
    </submittedName>
</protein>
<proteinExistence type="predicted"/>
<keyword evidence="2" id="KW-1185">Reference proteome</keyword>
<reference evidence="1" key="1">
    <citation type="journal article" date="2023" name="bioRxiv">
        <title>Improved chromosome-level genome assembly for marigold (Tagetes erecta).</title>
        <authorList>
            <person name="Jiang F."/>
            <person name="Yuan L."/>
            <person name="Wang S."/>
            <person name="Wang H."/>
            <person name="Xu D."/>
            <person name="Wang A."/>
            <person name="Fan W."/>
        </authorList>
    </citation>
    <scope>NUCLEOTIDE SEQUENCE</scope>
    <source>
        <strain evidence="1">WSJ</strain>
        <tissue evidence="1">Leaf</tissue>
    </source>
</reference>
<evidence type="ECO:0000313" key="2">
    <source>
        <dbReference type="Proteomes" id="UP001229421"/>
    </source>
</evidence>
<name>A0AAD8P5V9_TARER</name>
<dbReference type="AlphaFoldDB" id="A0AAD8P5V9"/>
<comment type="caution">
    <text evidence="1">The sequence shown here is derived from an EMBL/GenBank/DDBJ whole genome shotgun (WGS) entry which is preliminary data.</text>
</comment>
<gene>
    <name evidence="1" type="ORF">QVD17_10078</name>
</gene>
<accession>A0AAD8P5V9</accession>
<dbReference type="Proteomes" id="UP001229421">
    <property type="component" value="Unassembled WGS sequence"/>
</dbReference>
<sequence>MDDVSSCDFGGDEVVGESEMVVMDDGGACDAGEPVVAMDNGDACDAGEPVVAVDDGVGGEDDDMLKLSV</sequence>
<evidence type="ECO:0000313" key="1">
    <source>
        <dbReference type="EMBL" id="KAK1433172.1"/>
    </source>
</evidence>